<evidence type="ECO:0000259" key="2">
    <source>
        <dbReference type="Pfam" id="PF09851"/>
    </source>
</evidence>
<evidence type="ECO:0000256" key="1">
    <source>
        <dbReference type="SAM" id="Phobius"/>
    </source>
</evidence>
<dbReference type="Pfam" id="PF09851">
    <property type="entry name" value="SHOCT"/>
    <property type="match status" value="1"/>
</dbReference>
<organism evidence="3 4">
    <name type="scientific">Spinactinospora alkalitolerans</name>
    <dbReference type="NCBI Taxonomy" id="687207"/>
    <lineage>
        <taxon>Bacteria</taxon>
        <taxon>Bacillati</taxon>
        <taxon>Actinomycetota</taxon>
        <taxon>Actinomycetes</taxon>
        <taxon>Streptosporangiales</taxon>
        <taxon>Nocardiopsidaceae</taxon>
        <taxon>Spinactinospora</taxon>
    </lineage>
</organism>
<keyword evidence="4" id="KW-1185">Reference proteome</keyword>
<dbReference type="Proteomes" id="UP000589036">
    <property type="component" value="Unassembled WGS sequence"/>
</dbReference>
<feature type="domain" description="SHOCT" evidence="2">
    <location>
        <begin position="60"/>
        <end position="83"/>
    </location>
</feature>
<feature type="transmembrane region" description="Helical" evidence="1">
    <location>
        <begin position="12"/>
        <end position="37"/>
    </location>
</feature>
<accession>A0A852TZT2</accession>
<evidence type="ECO:0000313" key="4">
    <source>
        <dbReference type="Proteomes" id="UP000589036"/>
    </source>
</evidence>
<gene>
    <name evidence="3" type="ORF">HDA32_004629</name>
</gene>
<keyword evidence="1" id="KW-0812">Transmembrane</keyword>
<reference evidence="3 4" key="1">
    <citation type="submission" date="2020-07" db="EMBL/GenBank/DDBJ databases">
        <title>Sequencing the genomes of 1000 actinobacteria strains.</title>
        <authorList>
            <person name="Klenk H.-P."/>
        </authorList>
    </citation>
    <scope>NUCLEOTIDE SEQUENCE [LARGE SCALE GENOMIC DNA]</scope>
    <source>
        <strain evidence="3 4">CXB654</strain>
    </source>
</reference>
<keyword evidence="1" id="KW-1133">Transmembrane helix</keyword>
<dbReference type="InterPro" id="IPR018649">
    <property type="entry name" value="SHOCT"/>
</dbReference>
<comment type="caution">
    <text evidence="3">The sequence shown here is derived from an EMBL/GenBank/DDBJ whole genome shotgun (WGS) entry which is preliminary data.</text>
</comment>
<name>A0A852TZT2_9ACTN</name>
<keyword evidence="1" id="KW-0472">Membrane</keyword>
<proteinExistence type="predicted"/>
<protein>
    <submittedName>
        <fullName evidence="3">Putative membrane protein</fullName>
    </submittedName>
</protein>
<sequence>MVIVMDGMGIGMLWMLLWGLVGLALLVLIVVAIVWLVRQLSAGPASGPPPAEAGGGQVRRELDRRLAAGEISQEEYRALRAEIDGR</sequence>
<evidence type="ECO:0000313" key="3">
    <source>
        <dbReference type="EMBL" id="NYE49509.1"/>
    </source>
</evidence>
<dbReference type="AlphaFoldDB" id="A0A852TZT2"/>
<dbReference type="EMBL" id="JACCCC010000001">
    <property type="protein sequence ID" value="NYE49509.1"/>
    <property type="molecule type" value="Genomic_DNA"/>
</dbReference>